<feature type="region of interest" description="Disordered" evidence="2">
    <location>
        <begin position="1"/>
        <end position="24"/>
    </location>
</feature>
<dbReference type="Proteomes" id="UP000274922">
    <property type="component" value="Unassembled WGS sequence"/>
</dbReference>
<feature type="region of interest" description="Disordered" evidence="2">
    <location>
        <begin position="509"/>
        <end position="528"/>
    </location>
</feature>
<feature type="compositionally biased region" description="Low complexity" evidence="2">
    <location>
        <begin position="607"/>
        <end position="628"/>
    </location>
</feature>
<feature type="compositionally biased region" description="Basic and acidic residues" evidence="2">
    <location>
        <begin position="263"/>
        <end position="278"/>
    </location>
</feature>
<feature type="region of interest" description="Disordered" evidence="2">
    <location>
        <begin position="366"/>
        <end position="417"/>
    </location>
</feature>
<feature type="region of interest" description="Disordered" evidence="2">
    <location>
        <begin position="202"/>
        <end position="284"/>
    </location>
</feature>
<reference evidence="4" key="1">
    <citation type="journal article" date="2018" name="Nat. Microbiol.">
        <title>Leveraging single-cell genomics to expand the fungal tree of life.</title>
        <authorList>
            <person name="Ahrendt S.R."/>
            <person name="Quandt C.A."/>
            <person name="Ciobanu D."/>
            <person name="Clum A."/>
            <person name="Salamov A."/>
            <person name="Andreopoulos B."/>
            <person name="Cheng J.F."/>
            <person name="Woyke T."/>
            <person name="Pelin A."/>
            <person name="Henrissat B."/>
            <person name="Reynolds N.K."/>
            <person name="Benny G.L."/>
            <person name="Smith M.E."/>
            <person name="James T.Y."/>
            <person name="Grigoriev I.V."/>
        </authorList>
    </citation>
    <scope>NUCLEOTIDE SEQUENCE [LARGE SCALE GENOMIC DNA]</scope>
    <source>
        <strain evidence="4">ATCC 52028</strain>
    </source>
</reference>
<dbReference type="AlphaFoldDB" id="A0A4V1IUS5"/>
<organism evidence="3 4">
    <name type="scientific">Caulochytrium protostelioides</name>
    <dbReference type="NCBI Taxonomy" id="1555241"/>
    <lineage>
        <taxon>Eukaryota</taxon>
        <taxon>Fungi</taxon>
        <taxon>Fungi incertae sedis</taxon>
        <taxon>Chytridiomycota</taxon>
        <taxon>Chytridiomycota incertae sedis</taxon>
        <taxon>Chytridiomycetes</taxon>
        <taxon>Caulochytriales</taxon>
        <taxon>Caulochytriaceae</taxon>
        <taxon>Caulochytrium</taxon>
    </lineage>
</organism>
<feature type="compositionally biased region" description="Low complexity" evidence="2">
    <location>
        <begin position="396"/>
        <end position="417"/>
    </location>
</feature>
<feature type="region of interest" description="Disordered" evidence="2">
    <location>
        <begin position="572"/>
        <end position="628"/>
    </location>
</feature>
<protein>
    <submittedName>
        <fullName evidence="3">Uncharacterized protein</fullName>
    </submittedName>
</protein>
<feature type="region of interest" description="Disordered" evidence="2">
    <location>
        <begin position="43"/>
        <end position="82"/>
    </location>
</feature>
<feature type="region of interest" description="Disordered" evidence="2">
    <location>
        <begin position="147"/>
        <end position="171"/>
    </location>
</feature>
<feature type="region of interest" description="Disordered" evidence="2">
    <location>
        <begin position="333"/>
        <end position="354"/>
    </location>
</feature>
<feature type="coiled-coil region" evidence="1">
    <location>
        <begin position="85"/>
        <end position="112"/>
    </location>
</feature>
<evidence type="ECO:0000256" key="1">
    <source>
        <dbReference type="SAM" id="Coils"/>
    </source>
</evidence>
<evidence type="ECO:0000313" key="4">
    <source>
        <dbReference type="Proteomes" id="UP000274922"/>
    </source>
</evidence>
<proteinExistence type="predicted"/>
<accession>A0A4V1IUS5</accession>
<dbReference type="EMBL" id="ML014167">
    <property type="protein sequence ID" value="RKP01579.1"/>
    <property type="molecule type" value="Genomic_DNA"/>
</dbReference>
<evidence type="ECO:0000256" key="2">
    <source>
        <dbReference type="SAM" id="MobiDB-lite"/>
    </source>
</evidence>
<feature type="compositionally biased region" description="Pro residues" evidence="2">
    <location>
        <begin position="517"/>
        <end position="526"/>
    </location>
</feature>
<keyword evidence="4" id="KW-1185">Reference proteome</keyword>
<gene>
    <name evidence="3" type="ORF">CXG81DRAFT_18631</name>
</gene>
<keyword evidence="1" id="KW-0175">Coiled coil</keyword>
<evidence type="ECO:0000313" key="3">
    <source>
        <dbReference type="EMBL" id="RKP01579.1"/>
    </source>
</evidence>
<sequence>MNPYVSSGPPSGGADPYRRYGRPFAKPLAPLLPTTAYDSLGRGGLVGHHVPSPGGLASPTALSSHGGGYGASGAPPPPSAPALHLRQTAAQLDRLQKENFDLKLRLSEFEDLFNAAADTMDLHGTHGDPSDAIDHAHRYADLHSDGERSAYAHGGGDGDGDGDGDDMAHGRAPAIAAGRHPHQHLDASISCYHLPTRLPDSGLDDDDAASDVARSDAGMRHPFSKPSGALPGARHAAEATTPTVNAWCQSDPYETESTTGSSDRGDLTHGEAVGDRIRGTPMPMPLPMPTPGPMASMGMASPLHPGEPHYGEPHHGALINDMPPVALRLARSPSRAPLHPPASPIARDSAATPSADAIASGLRLAAHPGSPELSHAPPMLPAGSLTPPPLMRRFRSATSSAGPHGPPSSLGGGSATALGMIASPPRATSPGGPAGPGWLQAVAQLATLRELQSALRAAQAHIGGLTAQRDAAIAGREHALAAAAAQADRAAALDAQLAALMARLNVPTRDMSAQTEAPPPPSPPEICIPSPRVAAARGRSPPLASSPRTGVVSVAALTHFWHERVMRPLSPPRKQLLDATARGSRSPSGSMVGGGHLGATRATALFTPRASPTGTPRTTTRQLPTRDM</sequence>
<name>A0A4V1IUS5_9FUNG</name>